<comment type="caution">
    <text evidence="2">The sequence shown here is derived from an EMBL/GenBank/DDBJ whole genome shotgun (WGS) entry which is preliminary data.</text>
</comment>
<accession>A0A6L2PS05</accession>
<dbReference type="InParanoid" id="A0A6L2PS05"/>
<dbReference type="EMBL" id="BLKM01000415">
    <property type="protein sequence ID" value="GFG33185.1"/>
    <property type="molecule type" value="Genomic_DNA"/>
</dbReference>
<dbReference type="AlphaFoldDB" id="A0A6L2PS05"/>
<evidence type="ECO:0000256" key="1">
    <source>
        <dbReference type="SAM" id="MobiDB-lite"/>
    </source>
</evidence>
<gene>
    <name evidence="2" type="ORF">Cfor_01145</name>
</gene>
<proteinExistence type="predicted"/>
<keyword evidence="3" id="KW-1185">Reference proteome</keyword>
<evidence type="ECO:0000313" key="3">
    <source>
        <dbReference type="Proteomes" id="UP000502823"/>
    </source>
</evidence>
<name>A0A6L2PS05_COPFO</name>
<feature type="region of interest" description="Disordered" evidence="1">
    <location>
        <begin position="43"/>
        <end position="77"/>
    </location>
</feature>
<feature type="compositionally biased region" description="Basic and acidic residues" evidence="1">
    <location>
        <begin position="52"/>
        <end position="77"/>
    </location>
</feature>
<dbReference type="Proteomes" id="UP000502823">
    <property type="component" value="Unassembled WGS sequence"/>
</dbReference>
<sequence length="134" mass="14977">MAGCNVVAAFLRVGQCVGICAEIMASQKNLLNFFKPLSVKRPLTNTSENEGDASHKKAKPDTINENKGITPREKNAEVSRQSPFFSNFIQAKIKLVSKRYPALHANIGESWFEALSAEFGKPYFMKVTHYVLRL</sequence>
<evidence type="ECO:0000313" key="2">
    <source>
        <dbReference type="EMBL" id="GFG33185.1"/>
    </source>
</evidence>
<dbReference type="OrthoDB" id="10031947at2759"/>
<organism evidence="2 3">
    <name type="scientific">Coptotermes formosanus</name>
    <name type="common">Formosan subterranean termite</name>
    <dbReference type="NCBI Taxonomy" id="36987"/>
    <lineage>
        <taxon>Eukaryota</taxon>
        <taxon>Metazoa</taxon>
        <taxon>Ecdysozoa</taxon>
        <taxon>Arthropoda</taxon>
        <taxon>Hexapoda</taxon>
        <taxon>Insecta</taxon>
        <taxon>Pterygota</taxon>
        <taxon>Neoptera</taxon>
        <taxon>Polyneoptera</taxon>
        <taxon>Dictyoptera</taxon>
        <taxon>Blattodea</taxon>
        <taxon>Blattoidea</taxon>
        <taxon>Termitoidae</taxon>
        <taxon>Rhinotermitidae</taxon>
        <taxon>Coptotermes</taxon>
    </lineage>
</organism>
<protein>
    <submittedName>
        <fullName evidence="2">Uncharacterized protein</fullName>
    </submittedName>
</protein>
<reference evidence="3" key="1">
    <citation type="submission" date="2020-01" db="EMBL/GenBank/DDBJ databases">
        <title>Draft genome sequence of the Termite Coptotermes fromosanus.</title>
        <authorList>
            <person name="Itakura S."/>
            <person name="Yosikawa Y."/>
            <person name="Umezawa K."/>
        </authorList>
    </citation>
    <scope>NUCLEOTIDE SEQUENCE [LARGE SCALE GENOMIC DNA]</scope>
</reference>